<evidence type="ECO:0000313" key="1">
    <source>
        <dbReference type="EMBL" id="AEA38703.1"/>
    </source>
</evidence>
<dbReference type="GeneID" id="10447086"/>
<dbReference type="Proteomes" id="UP000243423">
    <property type="component" value="Nucleomorph 1"/>
</dbReference>
<dbReference type="RefSeq" id="XP_003239601.1">
    <property type="nucleotide sequence ID" value="XM_003239553.1"/>
</dbReference>
<sequence length="56" mass="6824">MNLRYQVGFIQGHLNFIESVYQKLLNKHSNSFYSKKYLIKIFLIKNLFFIKILKKL</sequence>
<name>F2HHA7_9CRYP</name>
<accession>F2HHA7</accession>
<protein>
    <submittedName>
        <fullName evidence="1">Uncharacterized protein</fullName>
    </submittedName>
</protein>
<dbReference type="EMBL" id="CP002172">
    <property type="protein sequence ID" value="AEA38703.1"/>
    <property type="molecule type" value="Genomic_DNA"/>
</dbReference>
<proteinExistence type="predicted"/>
<dbReference type="AlphaFoldDB" id="F2HHA7"/>
<keyword evidence="1" id="KW-0542">Nucleomorph</keyword>
<evidence type="ECO:0000313" key="2">
    <source>
        <dbReference type="Proteomes" id="UP000243423"/>
    </source>
</evidence>
<geneLocation type="nucleomorph" evidence="1"/>
<reference evidence="1 2" key="1">
    <citation type="journal article" date="2011" name="Genome Biol. Evol.">
        <title>Complete nucleomorph genome sequence of the nonphotosynthetic alga Cryptomonas paramecium reveals a core nucleomorph gene set.</title>
        <authorList>
            <person name="Tanifuji G."/>
            <person name="Onodera N.T."/>
            <person name="Wheeler T.J."/>
            <person name="Dlutek M."/>
            <person name="Donaher N."/>
            <person name="Archibald J.M."/>
        </authorList>
    </citation>
    <scope>NUCLEOTIDE SEQUENCE [LARGE SCALE GENOMIC DNA]</scope>
    <source>
        <strain evidence="1 2">CCAP977/2A</strain>
    </source>
</reference>
<gene>
    <name evidence="1" type="ORF">CPARA_1gp045</name>
</gene>
<organism evidence="1 2">
    <name type="scientific">Cryptomonas paramaecium</name>
    <dbReference type="NCBI Taxonomy" id="2898"/>
    <lineage>
        <taxon>Eukaryota</taxon>
        <taxon>Cryptophyceae</taxon>
        <taxon>Cryptomonadales</taxon>
        <taxon>Cryptomonadaceae</taxon>
        <taxon>Cryptomonas</taxon>
    </lineage>
</organism>